<feature type="domain" description="HMG box" evidence="4">
    <location>
        <begin position="295"/>
        <end position="361"/>
    </location>
</feature>
<feature type="compositionally biased region" description="Polar residues" evidence="3">
    <location>
        <begin position="25"/>
        <end position="37"/>
    </location>
</feature>
<sequence>MAEILSSTDPIAFPTKKRTRKPLNPKNSSQNESNNVAISPEDTTGKENSETLSQNKSSSKVKKSGKAKKNPQPDPKAFSYEKELQEMQEKLEKMTIEKRQAEEMLKLKEQEIELRDREQEKVKMELKKLQKLKEFKPTMALPLLHSMKDKDQGKKKKGCPETKKPATPYIMWCKEHWTEASTNLFFFKITPFFIKKEKPEAEFSEIANILGTKWKTVTPEEKKPYEEKYQIEKAAYAKIVGNEKREHEAMKLLEEEQKQKTAMELLEQYLQFKEEAEKESGVNKKNKKEKDPLKPKRPESAYFLFMNERRAALVAESKSAVEIAKITGEEWKNMTDKQKASYDKKAKKKNEKYNQEMEVYKHNKEEEAENAKKEEEEVLKVLKQEALQLLKKKEKTETIIKKTKEKKNKKKEEKKNKKNDDPNKPKRPPSSFILFSKQARKDLAKEKPGISNAQLNALISVKWKELSEEEKQKWNGEAAEAMEAYKKEMEEYNKKIVAEIPNNNDN</sequence>
<accession>A0AA38T3T5</accession>
<dbReference type="PANTHER" id="PTHR46912:SF1">
    <property type="entry name" value="HIGH MOBILITY GROUP B PROTEIN 13"/>
    <property type="match status" value="1"/>
</dbReference>
<proteinExistence type="predicted"/>
<feature type="domain" description="HMG box" evidence="4">
    <location>
        <begin position="425"/>
        <end position="493"/>
    </location>
</feature>
<dbReference type="CDD" id="cd22006">
    <property type="entry name" value="HMG-box_AtHMGB6-like_rpt1"/>
    <property type="match status" value="1"/>
</dbReference>
<dbReference type="GO" id="GO:0005634">
    <property type="term" value="C:nucleus"/>
    <property type="evidence" value="ECO:0007669"/>
    <property type="project" value="UniProtKB-UniRule"/>
</dbReference>
<feature type="compositionally biased region" description="Basic and acidic residues" evidence="3">
    <location>
        <begin position="333"/>
        <end position="344"/>
    </location>
</feature>
<evidence type="ECO:0000256" key="3">
    <source>
        <dbReference type="SAM" id="MobiDB-lite"/>
    </source>
</evidence>
<dbReference type="PANTHER" id="PTHR46912">
    <property type="entry name" value="HIGH MOBILITY GROUP B PROTEIN 13"/>
    <property type="match status" value="1"/>
</dbReference>
<organism evidence="5 6">
    <name type="scientific">Centaurea solstitialis</name>
    <name type="common">yellow star-thistle</name>
    <dbReference type="NCBI Taxonomy" id="347529"/>
    <lineage>
        <taxon>Eukaryota</taxon>
        <taxon>Viridiplantae</taxon>
        <taxon>Streptophyta</taxon>
        <taxon>Embryophyta</taxon>
        <taxon>Tracheophyta</taxon>
        <taxon>Spermatophyta</taxon>
        <taxon>Magnoliopsida</taxon>
        <taxon>eudicotyledons</taxon>
        <taxon>Gunneridae</taxon>
        <taxon>Pentapetalae</taxon>
        <taxon>asterids</taxon>
        <taxon>campanulids</taxon>
        <taxon>Asterales</taxon>
        <taxon>Asteraceae</taxon>
        <taxon>Carduoideae</taxon>
        <taxon>Cardueae</taxon>
        <taxon>Centaureinae</taxon>
        <taxon>Centaurea</taxon>
    </lineage>
</organism>
<dbReference type="PROSITE" id="PS50118">
    <property type="entry name" value="HMG_BOX_2"/>
    <property type="match status" value="3"/>
</dbReference>
<dbReference type="EMBL" id="JARYMX010000005">
    <property type="protein sequence ID" value="KAJ9549828.1"/>
    <property type="molecule type" value="Genomic_DNA"/>
</dbReference>
<feature type="compositionally biased region" description="Basic and acidic residues" evidence="3">
    <location>
        <begin position="351"/>
        <end position="375"/>
    </location>
</feature>
<evidence type="ECO:0000256" key="2">
    <source>
        <dbReference type="SAM" id="Coils"/>
    </source>
</evidence>
<dbReference type="SUPFAM" id="SSF47095">
    <property type="entry name" value="HMG-box"/>
    <property type="match status" value="3"/>
</dbReference>
<feature type="region of interest" description="Disordered" evidence="3">
    <location>
        <begin position="393"/>
        <end position="434"/>
    </location>
</feature>
<dbReference type="Pfam" id="PF00505">
    <property type="entry name" value="HMG_box"/>
    <property type="match status" value="3"/>
</dbReference>
<evidence type="ECO:0000313" key="5">
    <source>
        <dbReference type="EMBL" id="KAJ9549828.1"/>
    </source>
</evidence>
<dbReference type="Gene3D" id="1.10.30.10">
    <property type="entry name" value="High mobility group box domain"/>
    <property type="match status" value="3"/>
</dbReference>
<keyword evidence="1" id="KW-0539">Nucleus</keyword>
<dbReference type="Proteomes" id="UP001172457">
    <property type="component" value="Chromosome 5"/>
</dbReference>
<evidence type="ECO:0000259" key="4">
    <source>
        <dbReference type="PROSITE" id="PS50118"/>
    </source>
</evidence>
<feature type="DNA-binding region" description="HMG box" evidence="1">
    <location>
        <begin position="162"/>
        <end position="244"/>
    </location>
</feature>
<evidence type="ECO:0000256" key="1">
    <source>
        <dbReference type="PROSITE-ProRule" id="PRU00267"/>
    </source>
</evidence>
<dbReference type="SMART" id="SM00398">
    <property type="entry name" value="HMG"/>
    <property type="match status" value="3"/>
</dbReference>
<dbReference type="InterPro" id="IPR044601">
    <property type="entry name" value="HMGB6/HMGB13"/>
</dbReference>
<keyword evidence="1" id="KW-0238">DNA-binding</keyword>
<keyword evidence="2" id="KW-0175">Coiled coil</keyword>
<feature type="domain" description="HMG box" evidence="4">
    <location>
        <begin position="162"/>
        <end position="244"/>
    </location>
</feature>
<dbReference type="InterPro" id="IPR009071">
    <property type="entry name" value="HMG_box_dom"/>
</dbReference>
<feature type="region of interest" description="Disordered" evidence="3">
    <location>
        <begin position="333"/>
        <end position="375"/>
    </location>
</feature>
<feature type="compositionally biased region" description="Basic residues" evidence="3">
    <location>
        <begin position="59"/>
        <end position="69"/>
    </location>
</feature>
<dbReference type="GO" id="GO:0003677">
    <property type="term" value="F:DNA binding"/>
    <property type="evidence" value="ECO:0007669"/>
    <property type="project" value="UniProtKB-UniRule"/>
</dbReference>
<evidence type="ECO:0000313" key="6">
    <source>
        <dbReference type="Proteomes" id="UP001172457"/>
    </source>
</evidence>
<keyword evidence="6" id="KW-1185">Reference proteome</keyword>
<feature type="DNA-binding region" description="HMG box" evidence="1">
    <location>
        <begin position="295"/>
        <end position="361"/>
    </location>
</feature>
<comment type="caution">
    <text evidence="5">The sequence shown here is derived from an EMBL/GenBank/DDBJ whole genome shotgun (WGS) entry which is preliminary data.</text>
</comment>
<dbReference type="AlphaFoldDB" id="A0AA38T3T5"/>
<dbReference type="InterPro" id="IPR036910">
    <property type="entry name" value="HMG_box_dom_sf"/>
</dbReference>
<protein>
    <recommendedName>
        <fullName evidence="4">HMG box domain-containing protein</fullName>
    </recommendedName>
</protein>
<feature type="coiled-coil region" evidence="2">
    <location>
        <begin position="464"/>
        <end position="495"/>
    </location>
</feature>
<gene>
    <name evidence="5" type="ORF">OSB04_022371</name>
</gene>
<feature type="DNA-binding region" description="HMG box" evidence="1">
    <location>
        <begin position="425"/>
        <end position="493"/>
    </location>
</feature>
<feature type="compositionally biased region" description="Basic and acidic residues" evidence="3">
    <location>
        <begin position="410"/>
        <end position="424"/>
    </location>
</feature>
<reference evidence="5" key="1">
    <citation type="submission" date="2023-03" db="EMBL/GenBank/DDBJ databases">
        <title>Chromosome-scale reference genome and RAD-based genetic map of yellow starthistle (Centaurea solstitialis) reveal putative structural variation and QTLs associated with invader traits.</title>
        <authorList>
            <person name="Reatini B."/>
            <person name="Cang F.A."/>
            <person name="Jiang Q."/>
            <person name="Mckibben M.T.W."/>
            <person name="Barker M.S."/>
            <person name="Rieseberg L.H."/>
            <person name="Dlugosch K.M."/>
        </authorList>
    </citation>
    <scope>NUCLEOTIDE SEQUENCE</scope>
    <source>
        <strain evidence="5">CAN-66</strain>
        <tissue evidence="5">Leaf</tissue>
    </source>
</reference>
<name>A0AA38T3T5_9ASTR</name>
<feature type="region of interest" description="Disordered" evidence="3">
    <location>
        <begin position="1"/>
        <end position="79"/>
    </location>
</feature>